<dbReference type="Proteomes" id="UP001056384">
    <property type="component" value="Chromosome 5"/>
</dbReference>
<dbReference type="SUPFAM" id="SSF47954">
    <property type="entry name" value="Cyclin-like"/>
    <property type="match status" value="1"/>
</dbReference>
<dbReference type="AlphaFoldDB" id="A0A9Q9AV43"/>
<evidence type="ECO:0000313" key="1">
    <source>
        <dbReference type="EMBL" id="USW53095.1"/>
    </source>
</evidence>
<proteinExistence type="predicted"/>
<reference evidence="1" key="1">
    <citation type="submission" date="2022-06" db="EMBL/GenBank/DDBJ databases">
        <title>Complete genome sequences of two strains of the flax pathogen Septoria linicola.</title>
        <authorList>
            <person name="Lapalu N."/>
            <person name="Simon A."/>
            <person name="Demenou B."/>
            <person name="Paumier D."/>
            <person name="Guillot M.-P."/>
            <person name="Gout L."/>
            <person name="Valade R."/>
        </authorList>
    </citation>
    <scope>NUCLEOTIDE SEQUENCE</scope>
    <source>
        <strain evidence="1">SE15195</strain>
    </source>
</reference>
<name>A0A9Q9AV43_9PEZI</name>
<sequence length="265" mass="28474">MIYPPSPALSACDSLDGIDDLDAFLALQGGLSHFPTPPLKSDARDPGLDVTRPTHTHHNLVQTDPVANAFAIEASTSMSPDAYVADAIHHMLVRADLPLEVVAVAFSLILALRQDPADLLGCPPDLLSVAALRLAVSYTDDHAPIPAWYSRHVCRCSYTAQTIDATALQLLAALDWHIHKFTTSEALDQAMFAFCSSTAIGSSALSTPDHDIGSPSILLEIQPLKLVTSDTSIVHWENGAYTPDITPPCSALDDTRTEMQFLPLL</sequence>
<dbReference type="InterPro" id="IPR036915">
    <property type="entry name" value="Cyclin-like_sf"/>
</dbReference>
<protein>
    <submittedName>
        <fullName evidence="1">Cyclin-like superfamily</fullName>
    </submittedName>
</protein>
<evidence type="ECO:0000313" key="2">
    <source>
        <dbReference type="Proteomes" id="UP001056384"/>
    </source>
</evidence>
<organism evidence="1 2">
    <name type="scientific">Septoria linicola</name>
    <dbReference type="NCBI Taxonomy" id="215465"/>
    <lineage>
        <taxon>Eukaryota</taxon>
        <taxon>Fungi</taxon>
        <taxon>Dikarya</taxon>
        <taxon>Ascomycota</taxon>
        <taxon>Pezizomycotina</taxon>
        <taxon>Dothideomycetes</taxon>
        <taxon>Dothideomycetidae</taxon>
        <taxon>Mycosphaerellales</taxon>
        <taxon>Mycosphaerellaceae</taxon>
        <taxon>Septoria</taxon>
    </lineage>
</organism>
<dbReference type="EMBL" id="CP099422">
    <property type="protein sequence ID" value="USW53095.1"/>
    <property type="molecule type" value="Genomic_DNA"/>
</dbReference>
<accession>A0A9Q9AV43</accession>
<keyword evidence="2" id="KW-1185">Reference proteome</keyword>
<gene>
    <name evidence="1" type="ORF">Slin15195_G064140</name>
</gene>